<keyword evidence="3" id="KW-1185">Reference proteome</keyword>
<accession>A0A9D5A910</accession>
<dbReference type="Proteomes" id="UP001058974">
    <property type="component" value="Chromosome 5"/>
</dbReference>
<evidence type="ECO:0000313" key="2">
    <source>
        <dbReference type="EMBL" id="KAI5402442.1"/>
    </source>
</evidence>
<dbReference type="AlphaFoldDB" id="A0A9D5A910"/>
<evidence type="ECO:0000256" key="1">
    <source>
        <dbReference type="SAM" id="MobiDB-lite"/>
    </source>
</evidence>
<reference evidence="2 3" key="1">
    <citation type="journal article" date="2022" name="Nat. Genet.">
        <title>Improved pea reference genome and pan-genome highlight genomic features and evolutionary characteristics.</title>
        <authorList>
            <person name="Yang T."/>
            <person name="Liu R."/>
            <person name="Luo Y."/>
            <person name="Hu S."/>
            <person name="Wang D."/>
            <person name="Wang C."/>
            <person name="Pandey M.K."/>
            <person name="Ge S."/>
            <person name="Xu Q."/>
            <person name="Li N."/>
            <person name="Li G."/>
            <person name="Huang Y."/>
            <person name="Saxena R.K."/>
            <person name="Ji Y."/>
            <person name="Li M."/>
            <person name="Yan X."/>
            <person name="He Y."/>
            <person name="Liu Y."/>
            <person name="Wang X."/>
            <person name="Xiang C."/>
            <person name="Varshney R.K."/>
            <person name="Ding H."/>
            <person name="Gao S."/>
            <person name="Zong X."/>
        </authorList>
    </citation>
    <scope>NUCLEOTIDE SEQUENCE [LARGE SCALE GENOMIC DNA]</scope>
    <source>
        <strain evidence="2 3">cv. Zhongwan 6</strain>
    </source>
</reference>
<feature type="region of interest" description="Disordered" evidence="1">
    <location>
        <begin position="111"/>
        <end position="135"/>
    </location>
</feature>
<dbReference type="EMBL" id="JAMSHJ010000005">
    <property type="protein sequence ID" value="KAI5402442.1"/>
    <property type="molecule type" value="Genomic_DNA"/>
</dbReference>
<comment type="caution">
    <text evidence="2">The sequence shown here is derived from an EMBL/GenBank/DDBJ whole genome shotgun (WGS) entry which is preliminary data.</text>
</comment>
<name>A0A9D5A910_PEA</name>
<gene>
    <name evidence="2" type="ORF">KIW84_050165</name>
</gene>
<dbReference type="Gramene" id="Psat05G0016500-T1">
    <property type="protein sequence ID" value="KAI5402442.1"/>
    <property type="gene ID" value="KIW84_050165"/>
</dbReference>
<organism evidence="2 3">
    <name type="scientific">Pisum sativum</name>
    <name type="common">Garden pea</name>
    <name type="synonym">Lathyrus oleraceus</name>
    <dbReference type="NCBI Taxonomy" id="3888"/>
    <lineage>
        <taxon>Eukaryota</taxon>
        <taxon>Viridiplantae</taxon>
        <taxon>Streptophyta</taxon>
        <taxon>Embryophyta</taxon>
        <taxon>Tracheophyta</taxon>
        <taxon>Spermatophyta</taxon>
        <taxon>Magnoliopsida</taxon>
        <taxon>eudicotyledons</taxon>
        <taxon>Gunneridae</taxon>
        <taxon>Pentapetalae</taxon>
        <taxon>rosids</taxon>
        <taxon>fabids</taxon>
        <taxon>Fabales</taxon>
        <taxon>Fabaceae</taxon>
        <taxon>Papilionoideae</taxon>
        <taxon>50 kb inversion clade</taxon>
        <taxon>NPAAA clade</taxon>
        <taxon>Hologalegina</taxon>
        <taxon>IRL clade</taxon>
        <taxon>Fabeae</taxon>
        <taxon>Lathyrus</taxon>
    </lineage>
</organism>
<evidence type="ECO:0000313" key="3">
    <source>
        <dbReference type="Proteomes" id="UP001058974"/>
    </source>
</evidence>
<protein>
    <submittedName>
        <fullName evidence="2">Uncharacterized protein</fullName>
    </submittedName>
</protein>
<feature type="region of interest" description="Disordered" evidence="1">
    <location>
        <begin position="200"/>
        <end position="222"/>
    </location>
</feature>
<proteinExistence type="predicted"/>
<sequence>MLSHMQVIINAKRGPIIFGGLITSIARVLGLKEKFSRLTPLLHHAIDIDMARSMKLVKRRSDGKFNLIIANNVLQEFILPNPNRTDVRNPDNYCYTNDPVPNQVPAHIPENVAAGGDTDEDHIPEQTAPTTDPHTTHTLFENVASISSSQRPRRRAAPATLDEIYAELHDQHDYAFRTEQNMSGLIDEMETLTMHVEDLQNYTPRHQPGNGERPRTRGRRRQ</sequence>